<dbReference type="Gene3D" id="3.30.9.10">
    <property type="entry name" value="D-Amino Acid Oxidase, subunit A, domain 2"/>
    <property type="match status" value="1"/>
</dbReference>
<dbReference type="InterPro" id="IPR036188">
    <property type="entry name" value="FAD/NAD-bd_sf"/>
</dbReference>
<feature type="domain" description="Aminomethyltransferase C-terminal" evidence="5">
    <location>
        <begin position="704"/>
        <end position="782"/>
    </location>
</feature>
<name>A0A1M7LLF4_9RHOB</name>
<dbReference type="Pfam" id="PF01571">
    <property type="entry name" value="GCV_T"/>
    <property type="match status" value="1"/>
</dbReference>
<evidence type="ECO:0000259" key="3">
    <source>
        <dbReference type="Pfam" id="PF01266"/>
    </source>
</evidence>
<dbReference type="GO" id="GO:0047865">
    <property type="term" value="F:dimethylglycine dehydrogenase activity"/>
    <property type="evidence" value="ECO:0007669"/>
    <property type="project" value="TreeGrafter"/>
</dbReference>
<evidence type="ECO:0000259" key="6">
    <source>
        <dbReference type="Pfam" id="PF16350"/>
    </source>
</evidence>
<evidence type="ECO:0000256" key="1">
    <source>
        <dbReference type="ARBA" id="ARBA00008609"/>
    </source>
</evidence>
<dbReference type="SUPFAM" id="SSF101790">
    <property type="entry name" value="Aminomethyltransferase beta-barrel domain"/>
    <property type="match status" value="1"/>
</dbReference>
<evidence type="ECO:0000256" key="2">
    <source>
        <dbReference type="ARBA" id="ARBA00023002"/>
    </source>
</evidence>
<dbReference type="Pfam" id="PF08669">
    <property type="entry name" value="GCV_T_C"/>
    <property type="match status" value="1"/>
</dbReference>
<dbReference type="PANTHER" id="PTHR13847">
    <property type="entry name" value="SARCOSINE DEHYDROGENASE-RELATED"/>
    <property type="match status" value="1"/>
</dbReference>
<dbReference type="InterPro" id="IPR027266">
    <property type="entry name" value="TrmE/GcvT-like"/>
</dbReference>
<dbReference type="Gene3D" id="3.30.70.1400">
    <property type="entry name" value="Aminomethyltransferase beta-barrel domains"/>
    <property type="match status" value="1"/>
</dbReference>
<dbReference type="InterPro" id="IPR029043">
    <property type="entry name" value="GcvT/YgfZ_C"/>
</dbReference>
<dbReference type="InterPro" id="IPR006076">
    <property type="entry name" value="FAD-dep_OxRdtase"/>
</dbReference>
<dbReference type="EMBL" id="FRCB01000018">
    <property type="protein sequence ID" value="SHM79015.1"/>
    <property type="molecule type" value="Genomic_DNA"/>
</dbReference>
<evidence type="ECO:0000313" key="8">
    <source>
        <dbReference type="Proteomes" id="UP000322545"/>
    </source>
</evidence>
<dbReference type="Gene3D" id="3.30.1360.120">
    <property type="entry name" value="Probable tRNA modification gtpase trme, domain 1"/>
    <property type="match status" value="1"/>
</dbReference>
<reference evidence="7 8" key="1">
    <citation type="submission" date="2016-11" db="EMBL/GenBank/DDBJ databases">
        <authorList>
            <person name="Varghese N."/>
            <person name="Submissions S."/>
        </authorList>
    </citation>
    <scope>NUCLEOTIDE SEQUENCE [LARGE SCALE GENOMIC DNA]</scope>
    <source>
        <strain evidence="7 8">DSM 28249</strain>
    </source>
</reference>
<dbReference type="Gene3D" id="3.50.50.60">
    <property type="entry name" value="FAD/NAD(P)-binding domain"/>
    <property type="match status" value="1"/>
</dbReference>
<dbReference type="PROSITE" id="PS51257">
    <property type="entry name" value="PROKAR_LIPOPROTEIN"/>
    <property type="match status" value="1"/>
</dbReference>
<dbReference type="PANTHER" id="PTHR13847:SF187">
    <property type="entry name" value="DIMETHYLGLYCINE DEHYDROGENASE, MITOCHONDRIAL"/>
    <property type="match status" value="1"/>
</dbReference>
<gene>
    <name evidence="7" type="ORF">SAMN05443432_11810</name>
</gene>
<dbReference type="Pfam" id="PF01266">
    <property type="entry name" value="DAO"/>
    <property type="match status" value="1"/>
</dbReference>
<dbReference type="Pfam" id="PF16350">
    <property type="entry name" value="FAO_M"/>
    <property type="match status" value="1"/>
</dbReference>
<dbReference type="SUPFAM" id="SSF54373">
    <property type="entry name" value="FAD-linked reductases, C-terminal domain"/>
    <property type="match status" value="1"/>
</dbReference>
<accession>A0A1M7LLF4</accession>
<protein>
    <submittedName>
        <fullName evidence="7">Dimethylglycine dehydrogenase</fullName>
    </submittedName>
</protein>
<evidence type="ECO:0000259" key="4">
    <source>
        <dbReference type="Pfam" id="PF01571"/>
    </source>
</evidence>
<dbReference type="Proteomes" id="UP000322545">
    <property type="component" value="Unassembled WGS sequence"/>
</dbReference>
<proteinExistence type="inferred from homology"/>
<dbReference type="SUPFAM" id="SSF103025">
    <property type="entry name" value="Folate-binding domain"/>
    <property type="match status" value="1"/>
</dbReference>
<dbReference type="RefSeq" id="WP_188130038.1">
    <property type="nucleotide sequence ID" value="NZ_FRCB01000018.1"/>
</dbReference>
<dbReference type="Gene3D" id="2.40.30.110">
    <property type="entry name" value="Aminomethyltransferase beta-barrel domains"/>
    <property type="match status" value="1"/>
</dbReference>
<feature type="domain" description="FAD dependent oxidoreductase central" evidence="6">
    <location>
        <begin position="370"/>
        <end position="424"/>
    </location>
</feature>
<dbReference type="GO" id="GO:0005737">
    <property type="term" value="C:cytoplasm"/>
    <property type="evidence" value="ECO:0007669"/>
    <property type="project" value="TreeGrafter"/>
</dbReference>
<feature type="domain" description="FAD dependent oxidoreductase" evidence="3">
    <location>
        <begin position="6"/>
        <end position="367"/>
    </location>
</feature>
<sequence>MQGSARVVVVGGGVVGCSVLYHLAKKGWSDVVLCERTELTAGSTWHAAGNVITYTLDETVSRLNQYGADLYAQLEDDTGVPSGYHQCGNLRLATHPDRMDEFKRYMGLARQTGVEAHLVSPDEIRDLWPFMNIEGVLGGLYNPGDGHIAPADLTQSFAAGARKYGAKIHRSTEVTGFTETPTGWIVHTSRGDIACEHVVSCTGNYTKQTLGLLGLPAHAVSLRHQFIVTEPIPELIERRKAGLPEMPVMRDPEQVFYCRQEGDGLVMGAYEGRGETCFVDGVPSSFGMELFPDQLDAMLPYLETAIERIPLLETAGVQSVVNGPQPYTPDDLPYTGPAFGKRNFWLGEGNPFGVTLSGGIGWQLAEWIVEGAPTIDMRPCDSRRFGEYATRTWSARKTEEAYERTYLLPKPGEELPAARILKVSPVHDTLAARGAVFGAVYGWERPNWFAAEGACQEEEYSFYRPSFFEQVGAEVRAVRNGLAVCDISHGAKFRVSGAGADGFVNRLIAGDLPSVGARGIGYVLTSRDGFDAIFDIARLNEDDLILQSDPGCEVIDLDLLQQSAPPDLRIENLTGREGALLLSGPGAGDLLARLSTADIGDKSPEPMDEAACPPGTVKPMICGYAPIRLHRTDPFGVTGYELHAKAEVLRHVLLQLLENSSARLIGARALEVLRLEQGMPARGTELTPMRTLVEAGLEAGESDRLLVRLELLDEAPTDPLGHESVETSDGLIVGHTTSGAHGHTAGRGLAFAIVDRAALDEGAELSIRILDIAYSARVCAVPAALSQ</sequence>
<feature type="domain" description="GCVT N-terminal" evidence="4">
    <location>
        <begin position="426"/>
        <end position="698"/>
    </location>
</feature>
<keyword evidence="8" id="KW-1185">Reference proteome</keyword>
<evidence type="ECO:0000259" key="5">
    <source>
        <dbReference type="Pfam" id="PF08669"/>
    </source>
</evidence>
<dbReference type="InterPro" id="IPR006222">
    <property type="entry name" value="GCVT_N"/>
</dbReference>
<dbReference type="InterPro" id="IPR013977">
    <property type="entry name" value="GcvT_C"/>
</dbReference>
<organism evidence="7 8">
    <name type="scientific">Roseovarius litoreus</name>
    <dbReference type="NCBI Taxonomy" id="1155722"/>
    <lineage>
        <taxon>Bacteria</taxon>
        <taxon>Pseudomonadati</taxon>
        <taxon>Pseudomonadota</taxon>
        <taxon>Alphaproteobacteria</taxon>
        <taxon>Rhodobacterales</taxon>
        <taxon>Roseobacteraceae</taxon>
        <taxon>Roseovarius</taxon>
    </lineage>
</organism>
<dbReference type="InterPro" id="IPR032503">
    <property type="entry name" value="FAO_M"/>
</dbReference>
<dbReference type="AlphaFoldDB" id="A0A1M7LLF4"/>
<comment type="similarity">
    <text evidence="1">Belongs to the GcvT family.</text>
</comment>
<evidence type="ECO:0000313" key="7">
    <source>
        <dbReference type="EMBL" id="SHM79015.1"/>
    </source>
</evidence>
<dbReference type="SUPFAM" id="SSF51905">
    <property type="entry name" value="FAD/NAD(P)-binding domain"/>
    <property type="match status" value="1"/>
</dbReference>
<keyword evidence="2" id="KW-0560">Oxidoreductase</keyword>